<evidence type="ECO:0000313" key="3">
    <source>
        <dbReference type="Proteomes" id="UP000004565"/>
    </source>
</evidence>
<dbReference type="InterPro" id="IPR007345">
    <property type="entry name" value="Polysacch_pyruvyl_Trfase"/>
</dbReference>
<organism evidence="2 3">
    <name type="scientific">Fusobacterium animalis F0419</name>
    <dbReference type="NCBI Taxonomy" id="999414"/>
    <lineage>
        <taxon>Bacteria</taxon>
        <taxon>Fusobacteriati</taxon>
        <taxon>Fusobacteriota</taxon>
        <taxon>Fusobacteriia</taxon>
        <taxon>Fusobacteriales</taxon>
        <taxon>Fusobacteriaceae</taxon>
        <taxon>Fusobacterium</taxon>
    </lineage>
</organism>
<feature type="domain" description="Polysaccharide pyruvyl transferase" evidence="1">
    <location>
        <begin position="16"/>
        <end position="290"/>
    </location>
</feature>
<dbReference type="AlphaFoldDB" id="H1HFS1"/>
<accession>H1HFS1</accession>
<evidence type="ECO:0000259" key="1">
    <source>
        <dbReference type="Pfam" id="PF04230"/>
    </source>
</evidence>
<dbReference type="RefSeq" id="WP_005910067.1">
    <property type="nucleotide sequence ID" value="NZ_AKCE01000001.1"/>
</dbReference>
<comment type="caution">
    <text evidence="2">The sequence shown here is derived from an EMBL/GenBank/DDBJ whole genome shotgun (WGS) entry which is preliminary data.</text>
</comment>
<gene>
    <name evidence="2" type="ORF">HMPREF9942_01322</name>
</gene>
<dbReference type="Proteomes" id="UP000004565">
    <property type="component" value="Unassembled WGS sequence"/>
</dbReference>
<name>H1HFS1_9FUSO</name>
<dbReference type="Pfam" id="PF04230">
    <property type="entry name" value="PS_pyruv_trans"/>
    <property type="match status" value="1"/>
</dbReference>
<dbReference type="PATRIC" id="fig|999414.3.peg.1319"/>
<proteinExistence type="predicted"/>
<sequence>MRKVGILTYHFAENKNFGAILQSYAMLNLFKKLNFSAKIIDYKFRNYSIKTQIKDRLEGNNFFKFKENFLDCTVEVFDKNLNTLNQQFDIFVAGSDQVWRMKWTRDKVKHYFFDFVEDDKLKISYAASFGVDFWEGKEPLTSEVKELIKKFDSISVREESGIDICKETFDIDGAVNVLDPTLMLEKEEYEKIIEKSNLDKNIKGNYVATMLLDETEFLTKEIKNIAHSLEMPIKEIKGKTISIFGKKITFYNKVGEWLNYIKNADLVITDSFHCVVFSIIFNKEFIVLANPERGIARLENILKKVGLEDRLFTDIKTLKDSKILKEKIDYLSVEDKLKWYREKSMDFLTNALLKKKENDI</sequence>
<evidence type="ECO:0000313" key="2">
    <source>
        <dbReference type="EMBL" id="EHO77594.1"/>
    </source>
</evidence>
<dbReference type="EMBL" id="AGEH01000014">
    <property type="protein sequence ID" value="EHO77594.1"/>
    <property type="molecule type" value="Genomic_DNA"/>
</dbReference>
<reference evidence="2 3" key="1">
    <citation type="submission" date="2011-12" db="EMBL/GenBank/DDBJ databases">
        <title>The Genome Sequence of Fusobacterium nucleatum subsp. animalis OT 420.</title>
        <authorList>
            <consortium name="The Broad Institute Genome Sequencing Platform"/>
            <person name="Earl A."/>
            <person name="Ward D."/>
            <person name="Feldgarden M."/>
            <person name="Gevers D."/>
            <person name="Izard J."/>
            <person name="Blanton J.M."/>
            <person name="Mathney J."/>
            <person name="Tanner A.C."/>
            <person name="Dewhirst F.E."/>
            <person name="Young S.K."/>
            <person name="Zeng Q."/>
            <person name="Gargeya S."/>
            <person name="Fitzgerald M."/>
            <person name="Haas B."/>
            <person name="Abouelleil A."/>
            <person name="Alvarado L."/>
            <person name="Arachchi H.M."/>
            <person name="Berlin A."/>
            <person name="Chapman S.B."/>
            <person name="Gearin G."/>
            <person name="Goldberg J."/>
            <person name="Griggs A."/>
            <person name="Gujja S."/>
            <person name="Hansen M."/>
            <person name="Heiman D."/>
            <person name="Howarth C."/>
            <person name="Larimer J."/>
            <person name="Lui A."/>
            <person name="MacDonald P.J.P."/>
            <person name="McCowen C."/>
            <person name="Montmayeur A."/>
            <person name="Murphy C."/>
            <person name="Neiman D."/>
            <person name="Pearson M."/>
            <person name="Priest M."/>
            <person name="Roberts A."/>
            <person name="Saif S."/>
            <person name="Shea T."/>
            <person name="Sisk P."/>
            <person name="Stolte C."/>
            <person name="Sykes S."/>
            <person name="Wortman J."/>
            <person name="Nusbaum C."/>
            <person name="Birren B."/>
        </authorList>
    </citation>
    <scope>NUCLEOTIDE SEQUENCE [LARGE SCALE GENOMIC DNA]</scope>
    <source>
        <strain evidence="3">F0419</strain>
    </source>
</reference>
<protein>
    <recommendedName>
        <fullName evidence="1">Polysaccharide pyruvyl transferase domain-containing protein</fullName>
    </recommendedName>
</protein>
<dbReference type="HOGENOM" id="CLU_025617_1_0_0"/>